<dbReference type="GeneID" id="301684264"/>
<accession>A0A5M3TBP3</accession>
<name>A0A5M3TBP3_LIMPL</name>
<feature type="domain" description="SLH" evidence="3">
    <location>
        <begin position="345"/>
        <end position="409"/>
    </location>
</feature>
<feature type="transmembrane region" description="Helical" evidence="2">
    <location>
        <begin position="21"/>
        <end position="40"/>
    </location>
</feature>
<keyword evidence="2" id="KW-0812">Transmembrane</keyword>
<sequence>MSESDRADLQPRKQSPPTMEEWLAIILAIATMGFVFFWVLGKVEPKTSFSLLSAKPETISEHRSLINVSDIVRQASSSTTTIASSPDSPESKSEPSNTVSSESTGFTLSWLNLEGLQIASPTTESTPATIPLLSAPTTEAETTTTGTDTDTDTEAAVTSPSETPTTTETPPETTDTEAAVTSPPETPTTTETPGVPSPPLTTAETPETTDTEAAVTPDSATTILANVPEEHWARDFVVYFAEHNQAIGSEDGTFTPDQPVSRGQFAHQLQQSLKTDIIQPDINFQDLPQDYWANQAIQEATKMGFLRGYPGEVFQPNQEMTHTEVVVALVSGLDLPTPNNPQEILTVYSDADQIPDWAIGQVAAATEAGLVASHRDRNTFNPNQSVSQAEAIVMIYQVLVRSGDAEPIESDYLITR</sequence>
<feature type="region of interest" description="Disordered" evidence="1">
    <location>
        <begin position="121"/>
        <end position="214"/>
    </location>
</feature>
<keyword evidence="5" id="KW-1185">Reference proteome</keyword>
<dbReference type="PROSITE" id="PS51272">
    <property type="entry name" value="SLH"/>
    <property type="match status" value="3"/>
</dbReference>
<reference evidence="4 5" key="1">
    <citation type="journal article" date="2019" name="J Genomics">
        <title>The Draft Genome of a Hydrogen-producing Cyanobacterium, Arthrospira platensis NIES-46.</title>
        <authorList>
            <person name="Suzuki S."/>
            <person name="Yamaguchi H."/>
            <person name="Kawachi M."/>
        </authorList>
    </citation>
    <scope>NUCLEOTIDE SEQUENCE [LARGE SCALE GENOMIC DNA]</scope>
    <source>
        <strain evidence="4 5">NIES-46</strain>
    </source>
</reference>
<organism evidence="4 5">
    <name type="scientific">Limnospira platensis NIES-46</name>
    <dbReference type="NCBI Taxonomy" id="1236695"/>
    <lineage>
        <taxon>Bacteria</taxon>
        <taxon>Bacillati</taxon>
        <taxon>Cyanobacteriota</taxon>
        <taxon>Cyanophyceae</taxon>
        <taxon>Oscillatoriophycideae</taxon>
        <taxon>Oscillatoriales</taxon>
        <taxon>Sirenicapillariaceae</taxon>
        <taxon>Limnospira</taxon>
    </lineage>
</organism>
<feature type="domain" description="SLH" evidence="3">
    <location>
        <begin position="280"/>
        <end position="343"/>
    </location>
</feature>
<feature type="compositionally biased region" description="Low complexity" evidence="1">
    <location>
        <begin position="77"/>
        <end position="88"/>
    </location>
</feature>
<evidence type="ECO:0000313" key="5">
    <source>
        <dbReference type="Proteomes" id="UP000326169"/>
    </source>
</evidence>
<evidence type="ECO:0000259" key="3">
    <source>
        <dbReference type="PROSITE" id="PS51272"/>
    </source>
</evidence>
<evidence type="ECO:0000256" key="2">
    <source>
        <dbReference type="SAM" id="Phobius"/>
    </source>
</evidence>
<proteinExistence type="predicted"/>
<dbReference type="PANTHER" id="PTHR43308">
    <property type="entry name" value="OUTER MEMBRANE PROTEIN ALPHA-RELATED"/>
    <property type="match status" value="1"/>
</dbReference>
<protein>
    <recommendedName>
        <fullName evidence="3">SLH domain-containing protein</fullName>
    </recommendedName>
</protein>
<feature type="compositionally biased region" description="Low complexity" evidence="1">
    <location>
        <begin position="137"/>
        <end position="214"/>
    </location>
</feature>
<keyword evidence="2" id="KW-1133">Transmembrane helix</keyword>
<feature type="domain" description="SLH" evidence="3">
    <location>
        <begin position="220"/>
        <end position="279"/>
    </location>
</feature>
<dbReference type="PANTHER" id="PTHR43308:SF5">
    <property type="entry name" value="S-LAYER PROTEIN _ PEPTIDOGLYCAN ENDO-BETA-N-ACETYLGLUCOSAMINIDASE"/>
    <property type="match status" value="1"/>
</dbReference>
<dbReference type="InterPro" id="IPR051465">
    <property type="entry name" value="Cell_Envelope_Struct_Comp"/>
</dbReference>
<dbReference type="Pfam" id="PF00395">
    <property type="entry name" value="SLH"/>
    <property type="match status" value="3"/>
</dbReference>
<feature type="region of interest" description="Disordered" evidence="1">
    <location>
        <begin position="77"/>
        <end position="103"/>
    </location>
</feature>
<dbReference type="EMBL" id="BIMW01000129">
    <property type="protein sequence ID" value="GCE95420.1"/>
    <property type="molecule type" value="Genomic_DNA"/>
</dbReference>
<gene>
    <name evidence="4" type="ORF">NIES46_34830</name>
</gene>
<comment type="caution">
    <text evidence="4">The sequence shown here is derived from an EMBL/GenBank/DDBJ whole genome shotgun (WGS) entry which is preliminary data.</text>
</comment>
<dbReference type="RefSeq" id="WP_014274078.1">
    <property type="nucleotide sequence ID" value="NZ_BIMW01000129.1"/>
</dbReference>
<dbReference type="Proteomes" id="UP000326169">
    <property type="component" value="Unassembled WGS sequence"/>
</dbReference>
<dbReference type="InterPro" id="IPR001119">
    <property type="entry name" value="SLH_dom"/>
</dbReference>
<evidence type="ECO:0000256" key="1">
    <source>
        <dbReference type="SAM" id="MobiDB-lite"/>
    </source>
</evidence>
<keyword evidence="2" id="KW-0472">Membrane</keyword>
<evidence type="ECO:0000313" key="4">
    <source>
        <dbReference type="EMBL" id="GCE95420.1"/>
    </source>
</evidence>